<evidence type="ECO:0008006" key="3">
    <source>
        <dbReference type="Google" id="ProtNLM"/>
    </source>
</evidence>
<reference evidence="1 2" key="1">
    <citation type="submission" date="2019-06" db="EMBL/GenBank/DDBJ databases">
        <title>Flavobacteriaceae Paucihalobacterium erythroidium CWB-1, complete genome.</title>
        <authorList>
            <person name="Wu S."/>
        </authorList>
    </citation>
    <scope>NUCLEOTIDE SEQUENCE [LARGE SCALE GENOMIC DNA]</scope>
    <source>
        <strain evidence="1 2">CWB-1</strain>
    </source>
</reference>
<dbReference type="Proteomes" id="UP000317332">
    <property type="component" value="Unassembled WGS sequence"/>
</dbReference>
<dbReference type="RefSeq" id="WP_140988372.1">
    <property type="nucleotide sequence ID" value="NZ_VHIQ01000001.1"/>
</dbReference>
<comment type="caution">
    <text evidence="1">The sequence shown here is derived from an EMBL/GenBank/DDBJ whole genome shotgun (WGS) entry which is preliminary data.</text>
</comment>
<evidence type="ECO:0000313" key="2">
    <source>
        <dbReference type="Proteomes" id="UP000317332"/>
    </source>
</evidence>
<evidence type="ECO:0000313" key="1">
    <source>
        <dbReference type="EMBL" id="TPV35363.1"/>
    </source>
</evidence>
<accession>A0A506PNA5</accession>
<gene>
    <name evidence="1" type="ORF">FJ651_00115</name>
</gene>
<keyword evidence="2" id="KW-1185">Reference proteome</keyword>
<dbReference type="OrthoDB" id="5464673at2"/>
<protein>
    <recommendedName>
        <fullName evidence="3">WG repeat protein</fullName>
    </recommendedName>
</protein>
<sequence>MTNLKLASIHLFVSFTVVLISLSSFTNRAFGQTETAYYPVSEVKQKDGKWGIKASPDWKLQPKKRDWIILPTYDKIELFNYKTKHERYGKFYTYGAFYAWKANKIDVYTEKGLELIISDLSIEDTIHVASFARFVGAETKPFLVNKLCGWKHKEVIIPAQFDSIQLSYDKWIYEEIKVYKNGKMGLMSQDGKILVPLNEYGDIGTYSTVFTSTYSKMDKTGKRLEGMYFDEYKEIPPIYTEIKLISNWKLNDEIPNFYSCELPNGSMDYFIKKDSSLVRPSEAISKLIEEEAAKRKWLNGLVLFAKAGAIGIKDADENWVLPIQATALTIGSYLIEPDDDIINVKNGWLTEGRFTGSVSITRFFTGLKDYEKFAIKAELNPYNSLTGDNRSYFDVVINVNRAYNFKSGFEIYQGICPICDGDGQLPDGYTKSSETITYDRVVKDGTTTITRKNYLANERVDAYGNKYVRTYNQTYDNYKTVKEKKTIVTETKKYKTCSVCEGKKKFSYALILWDDQRNEYVLTTLKF</sequence>
<organism evidence="1 2">
    <name type="scientific">Paucihalobacter ruber</name>
    <dbReference type="NCBI Taxonomy" id="2567861"/>
    <lineage>
        <taxon>Bacteria</taxon>
        <taxon>Pseudomonadati</taxon>
        <taxon>Bacteroidota</taxon>
        <taxon>Flavobacteriia</taxon>
        <taxon>Flavobacteriales</taxon>
        <taxon>Flavobacteriaceae</taxon>
        <taxon>Paucihalobacter</taxon>
    </lineage>
</organism>
<name>A0A506PNA5_9FLAO</name>
<proteinExistence type="predicted"/>
<dbReference type="AlphaFoldDB" id="A0A506PNA5"/>
<dbReference type="EMBL" id="VHIQ01000001">
    <property type="protein sequence ID" value="TPV35363.1"/>
    <property type="molecule type" value="Genomic_DNA"/>
</dbReference>